<evidence type="ECO:0000256" key="1">
    <source>
        <dbReference type="PROSITE-ProRule" id="PRU00076"/>
    </source>
</evidence>
<name>A0ABR0KSY8_9PEZI</name>
<dbReference type="Proteomes" id="UP001357485">
    <property type="component" value="Unassembled WGS sequence"/>
</dbReference>
<feature type="region of interest" description="Disordered" evidence="2">
    <location>
        <begin position="1"/>
        <end position="389"/>
    </location>
</feature>
<organism evidence="5 6">
    <name type="scientific">Cryomyces antarcticus</name>
    <dbReference type="NCBI Taxonomy" id="329879"/>
    <lineage>
        <taxon>Eukaryota</taxon>
        <taxon>Fungi</taxon>
        <taxon>Dikarya</taxon>
        <taxon>Ascomycota</taxon>
        <taxon>Pezizomycotina</taxon>
        <taxon>Dothideomycetes</taxon>
        <taxon>Dothideomycetes incertae sedis</taxon>
        <taxon>Cryomyces</taxon>
    </lineage>
</organism>
<dbReference type="CDD" id="cd00054">
    <property type="entry name" value="EGF_CA"/>
    <property type="match status" value="1"/>
</dbReference>
<evidence type="ECO:0000313" key="5">
    <source>
        <dbReference type="EMBL" id="KAK5126871.1"/>
    </source>
</evidence>
<feature type="compositionally biased region" description="Polar residues" evidence="2">
    <location>
        <begin position="77"/>
        <end position="100"/>
    </location>
</feature>
<feature type="domain" description="EGF-like" evidence="4">
    <location>
        <begin position="596"/>
        <end position="634"/>
    </location>
</feature>
<dbReference type="PANTHER" id="PTHR17178:SF0">
    <property type="entry name" value="SERGLYCIN"/>
    <property type="match status" value="1"/>
</dbReference>
<dbReference type="PROSITE" id="PS00022">
    <property type="entry name" value="EGF_1"/>
    <property type="match status" value="1"/>
</dbReference>
<dbReference type="EMBL" id="JAVRRA010024883">
    <property type="protein sequence ID" value="KAK5126871.1"/>
    <property type="molecule type" value="Genomic_DNA"/>
</dbReference>
<dbReference type="InterPro" id="IPR000742">
    <property type="entry name" value="EGF"/>
</dbReference>
<evidence type="ECO:0000256" key="3">
    <source>
        <dbReference type="SAM" id="Phobius"/>
    </source>
</evidence>
<feature type="compositionally biased region" description="Basic and acidic residues" evidence="2">
    <location>
        <begin position="364"/>
        <end position="384"/>
    </location>
</feature>
<keyword evidence="3" id="KW-0812">Transmembrane</keyword>
<feature type="compositionally biased region" description="Basic and acidic residues" evidence="2">
    <location>
        <begin position="255"/>
        <end position="274"/>
    </location>
</feature>
<comment type="caution">
    <text evidence="5">The sequence shown here is derived from an EMBL/GenBank/DDBJ whole genome shotgun (WGS) entry which is preliminary data.</text>
</comment>
<feature type="region of interest" description="Disordered" evidence="2">
    <location>
        <begin position="502"/>
        <end position="542"/>
    </location>
</feature>
<feature type="compositionally biased region" description="Pro residues" evidence="2">
    <location>
        <begin position="109"/>
        <end position="119"/>
    </location>
</feature>
<dbReference type="PROSITE" id="PS50026">
    <property type="entry name" value="EGF_3"/>
    <property type="match status" value="1"/>
</dbReference>
<dbReference type="Gene3D" id="2.10.25.10">
    <property type="entry name" value="Laminin"/>
    <property type="match status" value="1"/>
</dbReference>
<feature type="compositionally biased region" description="Polar residues" evidence="2">
    <location>
        <begin position="126"/>
        <end position="141"/>
    </location>
</feature>
<keyword evidence="6" id="KW-1185">Reference proteome</keyword>
<protein>
    <recommendedName>
        <fullName evidence="4">EGF-like domain-containing protein</fullName>
    </recommendedName>
</protein>
<sequence>MSHILRGIGAPHGTPTSGADESEPRKKGSIRAARERMRAAAGVQQPHPGQRQQAGFVAVPGQRMPPQTYTARPGRSTPPSTAASSDVSGTSRPANTNNGSERTRANERGPPPPRPPRPNDLPTILDLSQSRSTNTRQQVRSQPEFWIQEGETTPPYPSKKAPRLLATSAPAQQLRRGPALGPPPSARRGPSSYYPQSSYVTPIAEESESLRTRGTHDSYASSTAIPVSVAGFSLEEGDSMSSSDEGLPDTSGGAEEERRDTRAGDQDKQSDLARKASLGKRSKPTLTTIKSGDHLRTSSQSSAIDLESSRRSSVIGQTAGGAPTSGLSVSNEESPLMTRRPSSEILRGGTGLLDPSSSSASEVSLEKGLSKEYLGSHRAPESRTRSRLTAPVDARVEQILGGLEKGGALDAATAKKLKDPAQQSSLSDRVGSKVPSRLNVDAVREAEARGSLTSLPELIRRATKLASNLDRGRTASRLGMGWLNDSGSAEKRVDLNRRSGSLSDILASFPPPGEKSRPGSRGPSGENIFDTPSGSMDGPDRKRRRRCCGMPLRAFILLLLILILAVAAAIIVPIVLVVVPRQKNSNNTSNSAVPEALANCQKSLPCANGGTSIVSSTGSCRCLCVNGYTGATCTQSFDPSCTTTNVDSASAATVGSAIPRLLRDASSNFSIPLVGSNILSLFSATNLSCTSENALVTFNGLASRSLNSPVFEELLLDSSLPTPASTSTAMLARRQASTLTSDLPAPTGTQAVATSDGIVFAAGTATAPTPSSSTSSTVLAASSSTTPSPSSSAS</sequence>
<feature type="compositionally biased region" description="Basic and acidic residues" evidence="2">
    <location>
        <begin position="22"/>
        <end position="38"/>
    </location>
</feature>
<evidence type="ECO:0000256" key="2">
    <source>
        <dbReference type="SAM" id="MobiDB-lite"/>
    </source>
</evidence>
<evidence type="ECO:0000313" key="6">
    <source>
        <dbReference type="Proteomes" id="UP001357485"/>
    </source>
</evidence>
<feature type="non-terminal residue" evidence="5">
    <location>
        <position position="794"/>
    </location>
</feature>
<reference evidence="5 6" key="1">
    <citation type="submission" date="2023-08" db="EMBL/GenBank/DDBJ databases">
        <title>Black Yeasts Isolated from many extreme environments.</title>
        <authorList>
            <person name="Coleine C."/>
            <person name="Stajich J.E."/>
            <person name="Selbmann L."/>
        </authorList>
    </citation>
    <scope>NUCLEOTIDE SEQUENCE [LARGE SCALE GENOMIC DNA]</scope>
    <source>
        <strain evidence="5 6">CCFEE 536</strain>
    </source>
</reference>
<evidence type="ECO:0000259" key="4">
    <source>
        <dbReference type="PROSITE" id="PS50026"/>
    </source>
</evidence>
<accession>A0ABR0KSY8</accession>
<feature type="region of interest" description="Disordered" evidence="2">
    <location>
        <begin position="763"/>
        <end position="794"/>
    </location>
</feature>
<feature type="region of interest" description="Disordered" evidence="2">
    <location>
        <begin position="414"/>
        <end position="433"/>
    </location>
</feature>
<keyword evidence="1" id="KW-0245">EGF-like domain</keyword>
<proteinExistence type="predicted"/>
<keyword evidence="3" id="KW-0472">Membrane</keyword>
<feature type="disulfide bond" evidence="1">
    <location>
        <begin position="624"/>
        <end position="633"/>
    </location>
</feature>
<comment type="caution">
    <text evidence="1">Lacks conserved residue(s) required for the propagation of feature annotation.</text>
</comment>
<feature type="compositionally biased region" description="Low complexity" evidence="2">
    <location>
        <begin position="186"/>
        <end position="195"/>
    </location>
</feature>
<dbReference type="PANTHER" id="PTHR17178">
    <property type="entry name" value="SECRETORY GRANULE PROTEOGLYCAN CORE PROTEIN"/>
    <property type="match status" value="1"/>
</dbReference>
<dbReference type="PROSITE" id="PS01186">
    <property type="entry name" value="EGF_2"/>
    <property type="match status" value="1"/>
</dbReference>
<gene>
    <name evidence="5" type="ORF">LTR16_002938</name>
</gene>
<keyword evidence="1" id="KW-1015">Disulfide bond</keyword>
<feature type="transmembrane region" description="Helical" evidence="3">
    <location>
        <begin position="554"/>
        <end position="579"/>
    </location>
</feature>
<keyword evidence="3" id="KW-1133">Transmembrane helix</keyword>